<name>A0A101GZN2_9BACT</name>
<comment type="caution">
    <text evidence="2">The sequence shown here is derived from an EMBL/GenBank/DDBJ whole genome shotgun (WGS) entry which is preliminary data.</text>
</comment>
<dbReference type="InterPro" id="IPR037171">
    <property type="entry name" value="NagB/RpiA_transferase-like"/>
</dbReference>
<protein>
    <submittedName>
        <fullName evidence="2">Translation initiation factor IF-2B subunit delta</fullName>
    </submittedName>
</protein>
<evidence type="ECO:0000313" key="3">
    <source>
        <dbReference type="Proteomes" id="UP000053469"/>
    </source>
</evidence>
<dbReference type="PANTHER" id="PTHR43475:SF1">
    <property type="entry name" value="METHYLTHIORIBOSE-1-PHOSPHATE ISOMERASE"/>
    <property type="match status" value="1"/>
</dbReference>
<dbReference type="EMBL" id="LGGI01000001">
    <property type="protein sequence ID" value="KUK67613.1"/>
    <property type="molecule type" value="Genomic_DNA"/>
</dbReference>
<dbReference type="AlphaFoldDB" id="A0A101GZN2"/>
<accession>A0A101GZN2</accession>
<dbReference type="Gene3D" id="1.20.120.420">
    <property type="entry name" value="translation initiation factor eif-2b, domain 1"/>
    <property type="match status" value="1"/>
</dbReference>
<dbReference type="Gene3D" id="3.40.50.10470">
    <property type="entry name" value="Translation initiation factor eif-2b, domain 2"/>
    <property type="match status" value="1"/>
</dbReference>
<dbReference type="InterPro" id="IPR042529">
    <property type="entry name" value="IF_2B-like_C"/>
</dbReference>
<dbReference type="PANTHER" id="PTHR43475">
    <property type="entry name" value="METHYLTHIORIBOSE-1-PHOSPHATE ISOMERASE"/>
    <property type="match status" value="1"/>
</dbReference>
<dbReference type="GO" id="GO:0003743">
    <property type="term" value="F:translation initiation factor activity"/>
    <property type="evidence" value="ECO:0007669"/>
    <property type="project" value="UniProtKB-KW"/>
</dbReference>
<keyword evidence="2" id="KW-0396">Initiation factor</keyword>
<evidence type="ECO:0000256" key="1">
    <source>
        <dbReference type="RuleBase" id="RU003814"/>
    </source>
</evidence>
<proteinExistence type="inferred from homology"/>
<dbReference type="InterPro" id="IPR027363">
    <property type="entry name" value="M1Pi_N"/>
</dbReference>
<organism evidence="2 3">
    <name type="scientific">candidate division WS6 bacterium 36_33</name>
    <dbReference type="NCBI Taxonomy" id="1641388"/>
    <lineage>
        <taxon>Bacteria</taxon>
        <taxon>Candidatus Dojkabacteria</taxon>
    </lineage>
</organism>
<dbReference type="GO" id="GO:0019509">
    <property type="term" value="P:L-methionine salvage from methylthioadenosine"/>
    <property type="evidence" value="ECO:0007669"/>
    <property type="project" value="TreeGrafter"/>
</dbReference>
<dbReference type="Pfam" id="PF01008">
    <property type="entry name" value="IF-2B"/>
    <property type="match status" value="1"/>
</dbReference>
<dbReference type="GO" id="GO:0046523">
    <property type="term" value="F:S-methyl-5-thioribose-1-phosphate isomerase activity"/>
    <property type="evidence" value="ECO:0007669"/>
    <property type="project" value="TreeGrafter"/>
</dbReference>
<dbReference type="SUPFAM" id="SSF100950">
    <property type="entry name" value="NagB/RpiA/CoA transferase-like"/>
    <property type="match status" value="1"/>
</dbReference>
<evidence type="ECO:0000313" key="2">
    <source>
        <dbReference type="EMBL" id="KUK67613.1"/>
    </source>
</evidence>
<comment type="similarity">
    <text evidence="1">Belongs to the eIF-2B alpha/beta/delta subunits family.</text>
</comment>
<reference evidence="3" key="1">
    <citation type="journal article" date="2015" name="MBio">
        <title>Genome-Resolved Metagenomic Analysis Reveals Roles for Candidate Phyla and Other Microbial Community Members in Biogeochemical Transformations in Oil Reservoirs.</title>
        <authorList>
            <person name="Hu P."/>
            <person name="Tom L."/>
            <person name="Singh A."/>
            <person name="Thomas B.C."/>
            <person name="Baker B.J."/>
            <person name="Piceno Y.M."/>
            <person name="Andersen G.L."/>
            <person name="Banfield J.F."/>
        </authorList>
    </citation>
    <scope>NUCLEOTIDE SEQUENCE [LARGE SCALE GENOMIC DNA]</scope>
</reference>
<keyword evidence="2" id="KW-0648">Protein biosynthesis</keyword>
<dbReference type="Proteomes" id="UP000053469">
    <property type="component" value="Unassembled WGS sequence"/>
</dbReference>
<gene>
    <name evidence="2" type="ORF">XD87_0005</name>
</gene>
<sequence length="315" mass="35979">MDKYPEIEKIYKDIKDLNIQGATNVAIATFEGMKLYSDISSIQDKELFYKEFFEVAERLAHARANEPLATNGVKYVKYFFSKKFPVLPELTTMKRELVSLTDDFLDIIGQSKKILIEKNWRFFSNYNKIFTHCHSSTAVSLIKSIKDNKGNFEVICTETRPRFQGRITAKSLLEARIKTTLIADSAAESFIINRGSIPVEIVFVGCDEMTQLGHAINKIGSWGIAMAAHYADKPFYVVTPFLKLDLESHHQNIEIEIRESRELWKDAPKDLHMYNPAFEVIDSGLITGYVTELGILKPGDIKKAAQENYPWLFTS</sequence>
<dbReference type="InterPro" id="IPR000649">
    <property type="entry name" value="IF-2B-related"/>
</dbReference>